<dbReference type="InterPro" id="IPR011601">
    <property type="entry name" value="MurB_C"/>
</dbReference>
<dbReference type="GO" id="GO:0008360">
    <property type="term" value="P:regulation of cell shape"/>
    <property type="evidence" value="ECO:0007669"/>
    <property type="project" value="UniProtKB-KW"/>
</dbReference>
<comment type="function">
    <text evidence="2">Cell wall formation.</text>
</comment>
<accession>A0A0F9S1Q9</accession>
<keyword evidence="9" id="KW-0274">FAD</keyword>
<keyword evidence="6" id="KW-0963">Cytoplasm</keyword>
<keyword evidence="11" id="KW-0133">Cell shape</keyword>
<dbReference type="GO" id="GO:0071949">
    <property type="term" value="F:FAD binding"/>
    <property type="evidence" value="ECO:0007669"/>
    <property type="project" value="InterPro"/>
</dbReference>
<dbReference type="AlphaFoldDB" id="A0A0F9S1Q9"/>
<dbReference type="GO" id="GO:0009252">
    <property type="term" value="P:peptidoglycan biosynthetic process"/>
    <property type="evidence" value="ECO:0007669"/>
    <property type="project" value="UniProtKB-UniPathway"/>
</dbReference>
<name>A0A0F9S1Q9_9ZZZZ</name>
<reference evidence="18" key="1">
    <citation type="journal article" date="2015" name="Nature">
        <title>Complex archaea that bridge the gap between prokaryotes and eukaryotes.</title>
        <authorList>
            <person name="Spang A."/>
            <person name="Saw J.H."/>
            <person name="Jorgensen S.L."/>
            <person name="Zaremba-Niedzwiedzka K."/>
            <person name="Martijn J."/>
            <person name="Lind A.E."/>
            <person name="van Eijk R."/>
            <person name="Schleper C."/>
            <person name="Guy L."/>
            <person name="Ettema T.J."/>
        </authorList>
    </citation>
    <scope>NUCLEOTIDE SEQUENCE</scope>
</reference>
<gene>
    <name evidence="18" type="ORF">LCGC14_0525930</name>
</gene>
<dbReference type="SUPFAM" id="SSF56176">
    <property type="entry name" value="FAD-binding/transporter-associated domain-like"/>
    <property type="match status" value="1"/>
</dbReference>
<keyword evidence="8" id="KW-0285">Flavoprotein</keyword>
<dbReference type="EMBL" id="LAZR01000674">
    <property type="protein sequence ID" value="KKN61034.1"/>
    <property type="molecule type" value="Genomic_DNA"/>
</dbReference>
<dbReference type="NCBIfam" id="TIGR00179">
    <property type="entry name" value="murB"/>
    <property type="match status" value="1"/>
</dbReference>
<evidence type="ECO:0000256" key="8">
    <source>
        <dbReference type="ARBA" id="ARBA00022630"/>
    </source>
</evidence>
<dbReference type="Gene3D" id="3.30.43.10">
    <property type="entry name" value="Uridine Diphospho-n-acetylenolpyruvylglucosamine Reductase, domain 2"/>
    <property type="match status" value="1"/>
</dbReference>
<evidence type="ECO:0000256" key="5">
    <source>
        <dbReference type="ARBA" id="ARBA00012518"/>
    </source>
</evidence>
<keyword evidence="10" id="KW-0521">NADP</keyword>
<dbReference type="Pfam" id="PF02873">
    <property type="entry name" value="MurB_C"/>
    <property type="match status" value="1"/>
</dbReference>
<evidence type="ECO:0000256" key="1">
    <source>
        <dbReference type="ARBA" id="ARBA00001974"/>
    </source>
</evidence>
<evidence type="ECO:0000259" key="17">
    <source>
        <dbReference type="PROSITE" id="PS51387"/>
    </source>
</evidence>
<dbReference type="InterPro" id="IPR036635">
    <property type="entry name" value="MurB_C_sf"/>
</dbReference>
<dbReference type="EC" id="1.3.1.98" evidence="5"/>
<dbReference type="InterPro" id="IPR016169">
    <property type="entry name" value="FAD-bd_PCMH_sub2"/>
</dbReference>
<dbReference type="HAMAP" id="MF_00037">
    <property type="entry name" value="MurB"/>
    <property type="match status" value="1"/>
</dbReference>
<feature type="domain" description="FAD-binding PCMH-type" evidence="17">
    <location>
        <begin position="32"/>
        <end position="197"/>
    </location>
</feature>
<comment type="cofactor">
    <cofactor evidence="1">
        <name>FAD</name>
        <dbReference type="ChEBI" id="CHEBI:57692"/>
    </cofactor>
</comment>
<evidence type="ECO:0000256" key="3">
    <source>
        <dbReference type="ARBA" id="ARBA00004496"/>
    </source>
</evidence>
<proteinExistence type="inferred from homology"/>
<keyword evidence="13" id="KW-0560">Oxidoreductase</keyword>
<dbReference type="InterPro" id="IPR036318">
    <property type="entry name" value="FAD-bd_PCMH-like_sf"/>
</dbReference>
<evidence type="ECO:0000313" key="18">
    <source>
        <dbReference type="EMBL" id="KKN61034.1"/>
    </source>
</evidence>
<dbReference type="Pfam" id="PF01565">
    <property type="entry name" value="FAD_binding_4"/>
    <property type="match status" value="1"/>
</dbReference>
<evidence type="ECO:0000256" key="11">
    <source>
        <dbReference type="ARBA" id="ARBA00022960"/>
    </source>
</evidence>
<dbReference type="GO" id="GO:0005829">
    <property type="term" value="C:cytosol"/>
    <property type="evidence" value="ECO:0007669"/>
    <property type="project" value="TreeGrafter"/>
</dbReference>
<dbReference type="PANTHER" id="PTHR21071:SF4">
    <property type="entry name" value="UDP-N-ACETYLENOLPYRUVOYLGLUCOSAMINE REDUCTASE"/>
    <property type="match status" value="1"/>
</dbReference>
<sequence>MNEYKKVYDQLTPKLKGTLLLNEPLAKHTTFRVGGPAALYIQADNTGDLALLLKYCDEKDIDCLVIGRGSNLLFSDKGFDGVVVRLGRDFNKLKIDEENNQIIAGAAVVLARVISKAHDNALSGLGFCVGIPATVGGAIASNAGAFGSSICEFVSKLHVVDKNGLRLMQGPFNTGYRKGPLKKNEIVIEAIFSLKHGNKTQIKAEAERYYKKRKSTQPLNLPNAGSVFKNPSENVSAGRLIEECGLKGERVGDAMISKIHANFIVNKGQAKASDVYSLIRLAKDAVKEKHNIELELEVKILGDFDEQESG</sequence>
<evidence type="ECO:0000256" key="16">
    <source>
        <dbReference type="ARBA" id="ARBA00048914"/>
    </source>
</evidence>
<evidence type="ECO:0000256" key="10">
    <source>
        <dbReference type="ARBA" id="ARBA00022857"/>
    </source>
</evidence>
<dbReference type="PROSITE" id="PS51387">
    <property type="entry name" value="FAD_PCMH"/>
    <property type="match status" value="1"/>
</dbReference>
<keyword evidence="7" id="KW-0132">Cell division</keyword>
<evidence type="ECO:0000256" key="2">
    <source>
        <dbReference type="ARBA" id="ARBA00003921"/>
    </source>
</evidence>
<keyword evidence="14" id="KW-0131">Cell cycle</keyword>
<evidence type="ECO:0000256" key="7">
    <source>
        <dbReference type="ARBA" id="ARBA00022618"/>
    </source>
</evidence>
<dbReference type="SUPFAM" id="SSF56194">
    <property type="entry name" value="Uridine diphospho-N-Acetylenolpyruvylglucosamine reductase, MurB, C-terminal domain"/>
    <property type="match status" value="1"/>
</dbReference>
<dbReference type="GO" id="GO:0071555">
    <property type="term" value="P:cell wall organization"/>
    <property type="evidence" value="ECO:0007669"/>
    <property type="project" value="UniProtKB-KW"/>
</dbReference>
<evidence type="ECO:0000256" key="13">
    <source>
        <dbReference type="ARBA" id="ARBA00023002"/>
    </source>
</evidence>
<comment type="subcellular location">
    <subcellularLocation>
        <location evidence="3">Cytoplasm</location>
    </subcellularLocation>
</comment>
<dbReference type="GO" id="GO:0051301">
    <property type="term" value="P:cell division"/>
    <property type="evidence" value="ECO:0007669"/>
    <property type="project" value="UniProtKB-KW"/>
</dbReference>
<dbReference type="InterPro" id="IPR006094">
    <property type="entry name" value="Oxid_FAD_bind_N"/>
</dbReference>
<organism evidence="18">
    <name type="scientific">marine sediment metagenome</name>
    <dbReference type="NCBI Taxonomy" id="412755"/>
    <lineage>
        <taxon>unclassified sequences</taxon>
        <taxon>metagenomes</taxon>
        <taxon>ecological metagenomes</taxon>
    </lineage>
</organism>
<dbReference type="InterPro" id="IPR016167">
    <property type="entry name" value="FAD-bd_PCMH_sub1"/>
</dbReference>
<keyword evidence="15" id="KW-0961">Cell wall biogenesis/degradation</keyword>
<protein>
    <recommendedName>
        <fullName evidence="5">UDP-N-acetylmuramate dehydrogenase</fullName>
        <ecNumber evidence="5">1.3.1.98</ecNumber>
    </recommendedName>
</protein>
<comment type="catalytic activity">
    <reaction evidence="16">
        <text>UDP-N-acetyl-alpha-D-muramate + NADP(+) = UDP-N-acetyl-3-O-(1-carboxyvinyl)-alpha-D-glucosamine + NADPH + H(+)</text>
        <dbReference type="Rhea" id="RHEA:12248"/>
        <dbReference type="ChEBI" id="CHEBI:15378"/>
        <dbReference type="ChEBI" id="CHEBI:57783"/>
        <dbReference type="ChEBI" id="CHEBI:58349"/>
        <dbReference type="ChEBI" id="CHEBI:68483"/>
        <dbReference type="ChEBI" id="CHEBI:70757"/>
        <dbReference type="EC" id="1.3.1.98"/>
    </reaction>
</comment>
<evidence type="ECO:0000256" key="14">
    <source>
        <dbReference type="ARBA" id="ARBA00023306"/>
    </source>
</evidence>
<dbReference type="InterPro" id="IPR003170">
    <property type="entry name" value="MurB"/>
</dbReference>
<evidence type="ECO:0000256" key="15">
    <source>
        <dbReference type="ARBA" id="ARBA00023316"/>
    </source>
</evidence>
<dbReference type="NCBIfam" id="NF010480">
    <property type="entry name" value="PRK13905.1"/>
    <property type="match status" value="1"/>
</dbReference>
<dbReference type="PANTHER" id="PTHR21071">
    <property type="entry name" value="UDP-N-ACETYLENOLPYRUVOYLGLUCOSAMINE REDUCTASE"/>
    <property type="match status" value="1"/>
</dbReference>
<keyword evidence="12" id="KW-0573">Peptidoglycan synthesis</keyword>
<comment type="pathway">
    <text evidence="4">Cell wall biogenesis; peptidoglycan biosynthesis.</text>
</comment>
<dbReference type="InterPro" id="IPR016166">
    <property type="entry name" value="FAD-bd_PCMH"/>
</dbReference>
<dbReference type="Gene3D" id="3.90.78.10">
    <property type="entry name" value="UDP-N-acetylenolpyruvoylglucosamine reductase, C-terminal domain"/>
    <property type="match status" value="1"/>
</dbReference>
<dbReference type="Gene3D" id="3.30.465.10">
    <property type="match status" value="1"/>
</dbReference>
<evidence type="ECO:0000256" key="4">
    <source>
        <dbReference type="ARBA" id="ARBA00004752"/>
    </source>
</evidence>
<dbReference type="GO" id="GO:0008762">
    <property type="term" value="F:UDP-N-acetylmuramate dehydrogenase activity"/>
    <property type="evidence" value="ECO:0007669"/>
    <property type="project" value="UniProtKB-EC"/>
</dbReference>
<comment type="caution">
    <text evidence="18">The sequence shown here is derived from an EMBL/GenBank/DDBJ whole genome shotgun (WGS) entry which is preliminary data.</text>
</comment>
<dbReference type="UniPathway" id="UPA00219"/>
<evidence type="ECO:0000256" key="12">
    <source>
        <dbReference type="ARBA" id="ARBA00022984"/>
    </source>
</evidence>
<evidence type="ECO:0000256" key="6">
    <source>
        <dbReference type="ARBA" id="ARBA00022490"/>
    </source>
</evidence>
<evidence type="ECO:0000256" key="9">
    <source>
        <dbReference type="ARBA" id="ARBA00022827"/>
    </source>
</evidence>